<evidence type="ECO:0000256" key="2">
    <source>
        <dbReference type="ARBA" id="ARBA00022840"/>
    </source>
</evidence>
<dbReference type="InterPro" id="IPR025662">
    <property type="entry name" value="Sigma_54_int_dom_ATP-bd_1"/>
</dbReference>
<dbReference type="PANTHER" id="PTHR32071">
    <property type="entry name" value="TRANSCRIPTIONAL REGULATORY PROTEIN"/>
    <property type="match status" value="1"/>
</dbReference>
<dbReference type="GO" id="GO:0005524">
    <property type="term" value="F:ATP binding"/>
    <property type="evidence" value="ECO:0007669"/>
    <property type="project" value="UniProtKB-KW"/>
</dbReference>
<dbReference type="EMBL" id="AZQP01000001">
    <property type="protein sequence ID" value="EYE89794.1"/>
    <property type="molecule type" value="Genomic_DNA"/>
</dbReference>
<dbReference type="Pfam" id="PF08448">
    <property type="entry name" value="PAS_4"/>
    <property type="match status" value="1"/>
</dbReference>
<dbReference type="InterPro" id="IPR058031">
    <property type="entry name" value="AAA_lid_NorR"/>
</dbReference>
<keyword evidence="4" id="KW-0238">DNA-binding</keyword>
<dbReference type="Pfam" id="PF02954">
    <property type="entry name" value="HTH_8"/>
    <property type="match status" value="1"/>
</dbReference>
<keyword evidence="6" id="KW-0175">Coiled coil</keyword>
<dbReference type="SUPFAM" id="SSF52540">
    <property type="entry name" value="P-loop containing nucleoside triphosphate hydrolases"/>
    <property type="match status" value="1"/>
</dbReference>
<dbReference type="PANTHER" id="PTHR32071:SF74">
    <property type="entry name" value="TRANSCRIPTIONAL ACTIVATOR ROCR"/>
    <property type="match status" value="1"/>
</dbReference>
<evidence type="ECO:0000256" key="6">
    <source>
        <dbReference type="SAM" id="Coils"/>
    </source>
</evidence>
<dbReference type="Gene3D" id="1.10.10.60">
    <property type="entry name" value="Homeodomain-like"/>
    <property type="match status" value="1"/>
</dbReference>
<dbReference type="FunFam" id="3.40.50.300:FF:000006">
    <property type="entry name" value="DNA-binding transcriptional regulator NtrC"/>
    <property type="match status" value="1"/>
</dbReference>
<gene>
    <name evidence="9" type="ORF">Q428_00430</name>
</gene>
<dbReference type="PROSITE" id="PS50045">
    <property type="entry name" value="SIGMA54_INTERACT_4"/>
    <property type="match status" value="1"/>
</dbReference>
<keyword evidence="3" id="KW-0805">Transcription regulation</keyword>
<dbReference type="GO" id="GO:0043565">
    <property type="term" value="F:sequence-specific DNA binding"/>
    <property type="evidence" value="ECO:0007669"/>
    <property type="project" value="InterPro"/>
</dbReference>
<dbReference type="InterPro" id="IPR002197">
    <property type="entry name" value="HTH_Fis"/>
</dbReference>
<proteinExistence type="predicted"/>
<dbReference type="SMART" id="SM00382">
    <property type="entry name" value="AAA"/>
    <property type="match status" value="1"/>
</dbReference>
<feature type="domain" description="PAS" evidence="8">
    <location>
        <begin position="1"/>
        <end position="45"/>
    </location>
</feature>
<sequence length="455" mass="51882">MLNYLDEGITVIDTNGKIVFCNQKAAKVDNIDRNTAIGRHILEVYPSLSEKTSTLLKVLNSGEAIIGNFQSFKNYKGESITTINSTIPIKKNKKITAALEISRDITEMRKLSEELVELRNELLDIEREKIEPQKKYTPSNTLNSNKSKLYTFMDIIGQSDVMLRLKAYALKAAASSSPVLIYGETGTGKELFVQAIHNSSSRKNKPFIAQNCAALPSTLLEGILFGTVKGSFTGSEDRPGLFELADGGTLYLDELNSMPMDLQAKLLRVLEDGKVRRVGDTKEKNVDVRIIASVNSEPQKCVKNQVIRMDLYYRLNVISLTIPELKNRKSDIPIMVQHFIEKYNRKLNAKIKGISREAMEKLLEYDWPGNIRELEHVLEGIINLKESEYIELSDLPEYIREDKNKSLNEILDETEKRIICETLKLMDYNISKTAEYLKIPRQTLQYRMKRFNIKL</sequence>
<dbReference type="Gene3D" id="3.40.50.300">
    <property type="entry name" value="P-loop containing nucleotide triphosphate hydrolases"/>
    <property type="match status" value="1"/>
</dbReference>
<dbReference type="AlphaFoldDB" id="A0A017RZG1"/>
<dbReference type="SUPFAM" id="SSF46689">
    <property type="entry name" value="Homeodomain-like"/>
    <property type="match status" value="1"/>
</dbReference>
<dbReference type="Proteomes" id="UP000019681">
    <property type="component" value="Unassembled WGS sequence"/>
</dbReference>
<dbReference type="InterPro" id="IPR025944">
    <property type="entry name" value="Sigma_54_int_dom_CS"/>
</dbReference>
<dbReference type="PROSITE" id="PS50112">
    <property type="entry name" value="PAS"/>
    <property type="match status" value="1"/>
</dbReference>
<keyword evidence="5" id="KW-0804">Transcription</keyword>
<dbReference type="STRING" id="1403537.Q428_00430"/>
<evidence type="ECO:0000256" key="4">
    <source>
        <dbReference type="ARBA" id="ARBA00023125"/>
    </source>
</evidence>
<dbReference type="Pfam" id="PF25601">
    <property type="entry name" value="AAA_lid_14"/>
    <property type="match status" value="1"/>
</dbReference>
<evidence type="ECO:0000313" key="9">
    <source>
        <dbReference type="EMBL" id="EYE89794.1"/>
    </source>
</evidence>
<dbReference type="InterPro" id="IPR027417">
    <property type="entry name" value="P-loop_NTPase"/>
</dbReference>
<dbReference type="InterPro" id="IPR009057">
    <property type="entry name" value="Homeodomain-like_sf"/>
</dbReference>
<dbReference type="NCBIfam" id="TIGR00229">
    <property type="entry name" value="sensory_box"/>
    <property type="match status" value="1"/>
</dbReference>
<evidence type="ECO:0000256" key="1">
    <source>
        <dbReference type="ARBA" id="ARBA00022741"/>
    </source>
</evidence>
<dbReference type="PROSITE" id="PS00675">
    <property type="entry name" value="SIGMA54_INTERACT_1"/>
    <property type="match status" value="1"/>
</dbReference>
<name>A0A017RZG1_9CLOT</name>
<evidence type="ECO:0000256" key="5">
    <source>
        <dbReference type="ARBA" id="ARBA00023163"/>
    </source>
</evidence>
<accession>A0A017RZG1</accession>
<dbReference type="InterPro" id="IPR035965">
    <property type="entry name" value="PAS-like_dom_sf"/>
</dbReference>
<comment type="caution">
    <text evidence="9">The sequence shown here is derived from an EMBL/GenBank/DDBJ whole genome shotgun (WGS) entry which is preliminary data.</text>
</comment>
<keyword evidence="10" id="KW-1185">Reference proteome</keyword>
<dbReference type="Gene3D" id="3.30.450.20">
    <property type="entry name" value="PAS domain"/>
    <property type="match status" value="1"/>
</dbReference>
<evidence type="ECO:0000259" key="8">
    <source>
        <dbReference type="PROSITE" id="PS50112"/>
    </source>
</evidence>
<dbReference type="Gene3D" id="1.10.8.60">
    <property type="match status" value="1"/>
</dbReference>
<feature type="domain" description="Sigma-54 factor interaction" evidence="7">
    <location>
        <begin position="155"/>
        <end position="383"/>
    </location>
</feature>
<dbReference type="InterPro" id="IPR025943">
    <property type="entry name" value="Sigma_54_int_dom_ATP-bd_2"/>
</dbReference>
<dbReference type="InterPro" id="IPR013656">
    <property type="entry name" value="PAS_4"/>
</dbReference>
<dbReference type="GO" id="GO:0006355">
    <property type="term" value="P:regulation of DNA-templated transcription"/>
    <property type="evidence" value="ECO:0007669"/>
    <property type="project" value="InterPro"/>
</dbReference>
<reference evidence="9 10" key="1">
    <citation type="journal article" date="2014" name="Genome Announc.">
        <title>Draft Genome Sequence of Fervidicella metallireducens Strain AeBT, an Iron-Reducing Thermoanaerobe from the Great Artesian Basin.</title>
        <authorList>
            <person name="Patel B.K."/>
        </authorList>
    </citation>
    <scope>NUCLEOTIDE SEQUENCE [LARGE SCALE GENOMIC DNA]</scope>
    <source>
        <strain evidence="9 10">AeB</strain>
    </source>
</reference>
<keyword evidence="2" id="KW-0067">ATP-binding</keyword>
<dbReference type="CDD" id="cd00009">
    <property type="entry name" value="AAA"/>
    <property type="match status" value="1"/>
</dbReference>
<evidence type="ECO:0000256" key="3">
    <source>
        <dbReference type="ARBA" id="ARBA00023015"/>
    </source>
</evidence>
<dbReference type="InterPro" id="IPR002078">
    <property type="entry name" value="Sigma_54_int"/>
</dbReference>
<feature type="coiled-coil region" evidence="6">
    <location>
        <begin position="101"/>
        <end position="128"/>
    </location>
</feature>
<dbReference type="InterPro" id="IPR000014">
    <property type="entry name" value="PAS"/>
</dbReference>
<dbReference type="SUPFAM" id="SSF55785">
    <property type="entry name" value="PYP-like sensor domain (PAS domain)"/>
    <property type="match status" value="1"/>
</dbReference>
<dbReference type="Pfam" id="PF00158">
    <property type="entry name" value="Sigma54_activat"/>
    <property type="match status" value="1"/>
</dbReference>
<dbReference type="CDD" id="cd00130">
    <property type="entry name" value="PAS"/>
    <property type="match status" value="1"/>
</dbReference>
<organism evidence="9 10">
    <name type="scientific">Fervidicella metallireducens AeB</name>
    <dbReference type="NCBI Taxonomy" id="1403537"/>
    <lineage>
        <taxon>Bacteria</taxon>
        <taxon>Bacillati</taxon>
        <taxon>Bacillota</taxon>
        <taxon>Clostridia</taxon>
        <taxon>Eubacteriales</taxon>
        <taxon>Clostridiaceae</taxon>
        <taxon>Fervidicella</taxon>
    </lineage>
</organism>
<evidence type="ECO:0000259" key="7">
    <source>
        <dbReference type="PROSITE" id="PS50045"/>
    </source>
</evidence>
<evidence type="ECO:0000313" key="10">
    <source>
        <dbReference type="Proteomes" id="UP000019681"/>
    </source>
</evidence>
<dbReference type="InterPro" id="IPR003593">
    <property type="entry name" value="AAA+_ATPase"/>
</dbReference>
<dbReference type="PROSITE" id="PS00676">
    <property type="entry name" value="SIGMA54_INTERACT_2"/>
    <property type="match status" value="1"/>
</dbReference>
<keyword evidence="1" id="KW-0547">Nucleotide-binding</keyword>
<dbReference type="PROSITE" id="PS00688">
    <property type="entry name" value="SIGMA54_INTERACT_3"/>
    <property type="match status" value="1"/>
</dbReference>
<protein>
    <submittedName>
        <fullName evidence="9">Transcriptional regulator</fullName>
    </submittedName>
</protein>